<name>A0AA36J7I2_9DINO</name>
<comment type="similarity">
    <text evidence="1">Belongs to the glycosyltransferase 47 family.</text>
</comment>
<organism evidence="3 4">
    <name type="scientific">Effrenium voratum</name>
    <dbReference type="NCBI Taxonomy" id="2562239"/>
    <lineage>
        <taxon>Eukaryota</taxon>
        <taxon>Sar</taxon>
        <taxon>Alveolata</taxon>
        <taxon>Dinophyceae</taxon>
        <taxon>Suessiales</taxon>
        <taxon>Symbiodiniaceae</taxon>
        <taxon>Effrenium</taxon>
    </lineage>
</organism>
<accession>A0AA36J7I2</accession>
<proteinExistence type="inferred from homology"/>
<gene>
    <name evidence="3" type="ORF">EVOR1521_LOCUS23354</name>
</gene>
<sequence>MRRWAWLLPWAAFAEDVGCERRFYVLSLEAGANSPTDDRGEAEVRAPQLRRCSVLAYAEALRRGLASSKCAGSLEEAEVVVVPGYTFRNCHWPSYGQGCSDANVFRAGEECYDPSAVQSYGLLRDHPDFGGKALALVDAGASVLKAWLADVYSDPRFILLRLGPALWFHRAGVDVSLPPGPTPRCSGAAAQHAMDEPLSARRYLASFKGKLRNNAARVAMAKLHHNDLDVIVVDRLDDSHGYEELLYSSVFPLILEGDMLQTFRFTEAVCSGGIPVLVTSSQVPPLQELVPFESYGVLFREEELPSLVARLRALDGLTRARLRERALQVCRAHFRTLELQAASVALQLSRRPRSQGRKEACGHGFHALSLTETEAMCPELRACQVPRAALDFHESFRKLKNGACMARLEESHVVLLPGYSGGARNLPARRGRRCSDEEILGAYNRLLSHARLDGKLLLLASGFGGFAEVGAEGVEPFAWLRVHPSQENFRNGHDLSVPPAPTELCSSVQASQSFLEPLAGKRFLVSFKGRLDGPLLDGPLSALHDGLEAVVVDEADARYSSEYLLFNSAFSLVVPGEGSRFNEAVCSGGVPAAVANSSWVPPLEGFFLFESYGLRLTEAEAFGVVPFLRSVLADVAQVQLLRENARRVCSSALQTREIQAAAVLAAFHQPNRGYEERVGQLLLQTIYDEDSNVFYALFQDQILYKAVAGRANTFQSVWISVGAGPFAPHLI</sequence>
<dbReference type="AlphaFoldDB" id="A0AA36J7I2"/>
<evidence type="ECO:0000256" key="1">
    <source>
        <dbReference type="ARBA" id="ARBA00010271"/>
    </source>
</evidence>
<dbReference type="Proteomes" id="UP001178507">
    <property type="component" value="Unassembled WGS sequence"/>
</dbReference>
<evidence type="ECO:0000259" key="2">
    <source>
        <dbReference type="Pfam" id="PF03016"/>
    </source>
</evidence>
<reference evidence="3" key="1">
    <citation type="submission" date="2023-08" db="EMBL/GenBank/DDBJ databases">
        <authorList>
            <person name="Chen Y."/>
            <person name="Shah S."/>
            <person name="Dougan E. K."/>
            <person name="Thang M."/>
            <person name="Chan C."/>
        </authorList>
    </citation>
    <scope>NUCLEOTIDE SEQUENCE</scope>
</reference>
<dbReference type="PANTHER" id="PTHR11062">
    <property type="entry name" value="EXOSTOSIN HEPARAN SULFATE GLYCOSYLTRANSFERASE -RELATED"/>
    <property type="match status" value="1"/>
</dbReference>
<dbReference type="EMBL" id="CAUJNA010003351">
    <property type="protein sequence ID" value="CAJ1399901.1"/>
    <property type="molecule type" value="Genomic_DNA"/>
</dbReference>
<keyword evidence="4" id="KW-1185">Reference proteome</keyword>
<dbReference type="GO" id="GO:0016757">
    <property type="term" value="F:glycosyltransferase activity"/>
    <property type="evidence" value="ECO:0007669"/>
    <property type="project" value="InterPro"/>
</dbReference>
<dbReference type="InterPro" id="IPR004263">
    <property type="entry name" value="Exostosin"/>
</dbReference>
<evidence type="ECO:0000313" key="3">
    <source>
        <dbReference type="EMBL" id="CAJ1399901.1"/>
    </source>
</evidence>
<protein>
    <recommendedName>
        <fullName evidence="2">Exostosin GT47 domain-containing protein</fullName>
    </recommendedName>
</protein>
<evidence type="ECO:0000313" key="4">
    <source>
        <dbReference type="Proteomes" id="UP001178507"/>
    </source>
</evidence>
<comment type="caution">
    <text evidence="3">The sequence shown here is derived from an EMBL/GenBank/DDBJ whole genome shotgun (WGS) entry which is preliminary data.</text>
</comment>
<dbReference type="Pfam" id="PF03016">
    <property type="entry name" value="Exostosin_GT47"/>
    <property type="match status" value="1"/>
</dbReference>
<feature type="domain" description="Exostosin GT47" evidence="2">
    <location>
        <begin position="170"/>
        <end position="314"/>
    </location>
</feature>
<dbReference type="InterPro" id="IPR040911">
    <property type="entry name" value="Exostosin_GT47"/>
</dbReference>